<dbReference type="EMBL" id="JAUSUB010000052">
    <property type="protein sequence ID" value="MDQ0273829.1"/>
    <property type="molecule type" value="Genomic_DNA"/>
</dbReference>
<dbReference type="InterPro" id="IPR036597">
    <property type="entry name" value="Fido-like_dom_sf"/>
</dbReference>
<name>A0ABU0ASJ7_9BACI</name>
<sequence>MKNVNNLKDPYVYPCTDVLKNKLNIRGYERLEYVEKEIISVRLHDIVEGILTDVLFDILHK</sequence>
<proteinExistence type="predicted"/>
<evidence type="ECO:0000313" key="1">
    <source>
        <dbReference type="EMBL" id="MDQ0273829.1"/>
    </source>
</evidence>
<gene>
    <name evidence="1" type="ORF">J2S17_005778</name>
</gene>
<dbReference type="RefSeq" id="WP_307480450.1">
    <property type="nucleotide sequence ID" value="NZ_JAUSUB010000052.1"/>
</dbReference>
<dbReference type="Gene3D" id="1.10.3290.10">
    <property type="entry name" value="Fido-like domain"/>
    <property type="match status" value="1"/>
</dbReference>
<protein>
    <submittedName>
        <fullName evidence="1">Fido (Protein-threonine AMPylation protein)</fullName>
    </submittedName>
</protein>
<evidence type="ECO:0000313" key="2">
    <source>
        <dbReference type="Proteomes" id="UP001238088"/>
    </source>
</evidence>
<reference evidence="1 2" key="1">
    <citation type="submission" date="2023-07" db="EMBL/GenBank/DDBJ databases">
        <title>Genomic Encyclopedia of Type Strains, Phase IV (KMG-IV): sequencing the most valuable type-strain genomes for metagenomic binning, comparative biology and taxonomic classification.</title>
        <authorList>
            <person name="Goeker M."/>
        </authorList>
    </citation>
    <scope>NUCLEOTIDE SEQUENCE [LARGE SCALE GENOMIC DNA]</scope>
    <source>
        <strain evidence="1 2">DSM 23494</strain>
    </source>
</reference>
<keyword evidence="2" id="KW-1185">Reference proteome</keyword>
<dbReference type="Proteomes" id="UP001238088">
    <property type="component" value="Unassembled WGS sequence"/>
</dbReference>
<accession>A0ABU0ASJ7</accession>
<comment type="caution">
    <text evidence="1">The sequence shown here is derived from an EMBL/GenBank/DDBJ whole genome shotgun (WGS) entry which is preliminary data.</text>
</comment>
<organism evidence="1 2">
    <name type="scientific">Cytobacillus purgationiresistens</name>
    <dbReference type="NCBI Taxonomy" id="863449"/>
    <lineage>
        <taxon>Bacteria</taxon>
        <taxon>Bacillati</taxon>
        <taxon>Bacillota</taxon>
        <taxon>Bacilli</taxon>
        <taxon>Bacillales</taxon>
        <taxon>Bacillaceae</taxon>
        <taxon>Cytobacillus</taxon>
    </lineage>
</organism>